<feature type="domain" description="CUB" evidence="4">
    <location>
        <begin position="111"/>
        <end position="226"/>
    </location>
</feature>
<sequence>VIQSPGHPEIYPHGVTCKWVIRGEPGEIIRVTWASFNIEANARCLYDHVEIFDNSTLFETGHSMGRFCGSTLPPVMTSSDNTVTVVFTSDHSVAHDGFMASYAALNASRTCGGNYFTQYGVLRSPGYPNRYPNRRICAWTITVPAGRQIRLNVTDFQLENGTRRGCIYDSLEIRNGGQDTSPLIGKFCGNNKPPTIIPSFAHSLYLKFSSDGSRSFKGFSITWDGTSTGCGGTITGSPQGSIMSPNYPQHYGISAECVWKITVNQGSVVQLTFVDLEVQRRPVCFSEFIEIRDGVNRNSKLIGKYCYSDSIFVVNSTTNSIRLKYVSRFGGSGRGFHLLYQTICDRVIEGFGSVIESPNFPKAYPHNRNCTWTIRAPVGNMINISFSHFAIEGPRRNECVHDFLQVSEVARNSRTPSTLIGKYCGSNVPPLIASTKDTVYVNFVSDSSMAYNGFRLEWILSGCGGRLVGAWGQLMLVSFFSAQNDILVQC</sequence>
<feature type="disulfide bond" evidence="3">
    <location>
        <begin position="230"/>
        <end position="257"/>
    </location>
</feature>
<keyword evidence="6" id="KW-1185">Reference proteome</keyword>
<evidence type="ECO:0000313" key="5">
    <source>
        <dbReference type="EMBL" id="CAG7724722.1"/>
    </source>
</evidence>
<dbReference type="InterPro" id="IPR000859">
    <property type="entry name" value="CUB_dom"/>
</dbReference>
<feature type="domain" description="CUB" evidence="4">
    <location>
        <begin position="344"/>
        <end position="461"/>
    </location>
</feature>
<evidence type="ECO:0000313" key="6">
    <source>
        <dbReference type="Proteomes" id="UP000708208"/>
    </source>
</evidence>
<dbReference type="AlphaFoldDB" id="A0A8J2JU51"/>
<evidence type="ECO:0000259" key="4">
    <source>
        <dbReference type="PROSITE" id="PS01180"/>
    </source>
</evidence>
<gene>
    <name evidence="5" type="ORF">AFUS01_LOCUS13722</name>
</gene>
<dbReference type="FunFam" id="2.60.120.290:FF:000013">
    <property type="entry name" value="Membrane frizzled-related protein"/>
    <property type="match status" value="2"/>
</dbReference>
<dbReference type="PROSITE" id="PS01180">
    <property type="entry name" value="CUB"/>
    <property type="match status" value="4"/>
</dbReference>
<dbReference type="Pfam" id="PF00431">
    <property type="entry name" value="CUB"/>
    <property type="match status" value="4"/>
</dbReference>
<evidence type="ECO:0000256" key="1">
    <source>
        <dbReference type="ARBA" id="ARBA00022737"/>
    </source>
</evidence>
<protein>
    <recommendedName>
        <fullName evidence="4">CUB domain-containing protein</fullName>
    </recommendedName>
</protein>
<reference evidence="5" key="1">
    <citation type="submission" date="2021-06" db="EMBL/GenBank/DDBJ databases">
        <authorList>
            <person name="Hodson N. C."/>
            <person name="Mongue J. A."/>
            <person name="Jaron S. K."/>
        </authorList>
    </citation>
    <scope>NUCLEOTIDE SEQUENCE</scope>
</reference>
<dbReference type="OrthoDB" id="10009301at2759"/>
<organism evidence="5 6">
    <name type="scientific">Allacma fusca</name>
    <dbReference type="NCBI Taxonomy" id="39272"/>
    <lineage>
        <taxon>Eukaryota</taxon>
        <taxon>Metazoa</taxon>
        <taxon>Ecdysozoa</taxon>
        <taxon>Arthropoda</taxon>
        <taxon>Hexapoda</taxon>
        <taxon>Collembola</taxon>
        <taxon>Symphypleona</taxon>
        <taxon>Sminthuridae</taxon>
        <taxon>Allacma</taxon>
    </lineage>
</organism>
<dbReference type="SMART" id="SM00042">
    <property type="entry name" value="CUB"/>
    <property type="match status" value="4"/>
</dbReference>
<feature type="non-terminal residue" evidence="5">
    <location>
        <position position="1"/>
    </location>
</feature>
<comment type="caution">
    <text evidence="3">Lacks conserved residue(s) required for the propagation of feature annotation.</text>
</comment>
<dbReference type="Proteomes" id="UP000708208">
    <property type="component" value="Unassembled WGS sequence"/>
</dbReference>
<feature type="domain" description="CUB" evidence="4">
    <location>
        <begin position="1"/>
        <end position="105"/>
    </location>
</feature>
<proteinExistence type="predicted"/>
<evidence type="ECO:0000256" key="3">
    <source>
        <dbReference type="PROSITE-ProRule" id="PRU00059"/>
    </source>
</evidence>
<feature type="domain" description="CUB" evidence="4">
    <location>
        <begin position="230"/>
        <end position="343"/>
    </location>
</feature>
<dbReference type="PANTHER" id="PTHR24251">
    <property type="entry name" value="OVOCHYMASE-RELATED"/>
    <property type="match status" value="1"/>
</dbReference>
<keyword evidence="1" id="KW-0677">Repeat</keyword>
<dbReference type="CDD" id="cd00041">
    <property type="entry name" value="CUB"/>
    <property type="match status" value="4"/>
</dbReference>
<keyword evidence="2 3" id="KW-1015">Disulfide bond</keyword>
<evidence type="ECO:0000256" key="2">
    <source>
        <dbReference type="ARBA" id="ARBA00023157"/>
    </source>
</evidence>
<name>A0A8J2JU51_9HEXA</name>
<dbReference type="FunFam" id="2.60.120.290:FF:000005">
    <property type="entry name" value="Procollagen C-endopeptidase enhancer 1"/>
    <property type="match status" value="2"/>
</dbReference>
<accession>A0A8J2JU51</accession>
<dbReference type="EMBL" id="CAJVCH010113024">
    <property type="protein sequence ID" value="CAG7724722.1"/>
    <property type="molecule type" value="Genomic_DNA"/>
</dbReference>
<comment type="caution">
    <text evidence="5">The sequence shown here is derived from an EMBL/GenBank/DDBJ whole genome shotgun (WGS) entry which is preliminary data.</text>
</comment>